<feature type="compositionally biased region" description="Basic and acidic residues" evidence="18">
    <location>
        <begin position="1147"/>
        <end position="1157"/>
    </location>
</feature>
<name>A0AAD5Q3A3_PYTIN</name>
<evidence type="ECO:0000256" key="15">
    <source>
        <dbReference type="ARBA" id="ARBA00023136"/>
    </source>
</evidence>
<evidence type="ECO:0000256" key="13">
    <source>
        <dbReference type="ARBA" id="ARBA00022833"/>
    </source>
</evidence>
<feature type="region of interest" description="Disordered" evidence="18">
    <location>
        <begin position="1147"/>
        <end position="1215"/>
    </location>
</feature>
<dbReference type="GO" id="GO:0005737">
    <property type="term" value="C:cytoplasm"/>
    <property type="evidence" value="ECO:0007669"/>
    <property type="project" value="UniProtKB-ARBA"/>
</dbReference>
<dbReference type="SUPFAM" id="SSF51905">
    <property type="entry name" value="FAD/NAD(P)-binding domain"/>
    <property type="match status" value="1"/>
</dbReference>
<keyword evidence="14" id="KW-1133">Transmembrane helix</keyword>
<dbReference type="PROSITE" id="PS50089">
    <property type="entry name" value="ZF_RING_2"/>
    <property type="match status" value="1"/>
</dbReference>
<comment type="similarity">
    <text evidence="5">Belongs to the ESS2 family.</text>
</comment>
<comment type="subcellular location">
    <subcellularLocation>
        <location evidence="3">Membrane</location>
        <topology evidence="3">Single-pass membrane protein</topology>
    </subcellularLocation>
    <subcellularLocation>
        <location evidence="2">Nucleus</location>
    </subcellularLocation>
</comment>
<evidence type="ECO:0000256" key="14">
    <source>
        <dbReference type="ARBA" id="ARBA00022989"/>
    </source>
</evidence>
<feature type="compositionally biased region" description="Low complexity" evidence="18">
    <location>
        <begin position="900"/>
        <end position="912"/>
    </location>
</feature>
<feature type="region of interest" description="Disordered" evidence="18">
    <location>
        <begin position="554"/>
        <end position="573"/>
    </location>
</feature>
<dbReference type="InterPro" id="IPR019148">
    <property type="entry name" value="Nuclear_protein_DGCR14_ESS-2"/>
</dbReference>
<keyword evidence="12" id="KW-0833">Ubl conjugation pathway</keyword>
<gene>
    <name evidence="21" type="ORF">P43SY_010608</name>
</gene>
<feature type="domain" description="RING-type" evidence="20">
    <location>
        <begin position="1363"/>
        <end position="1483"/>
    </location>
</feature>
<evidence type="ECO:0000256" key="2">
    <source>
        <dbReference type="ARBA" id="ARBA00004123"/>
    </source>
</evidence>
<evidence type="ECO:0000259" key="20">
    <source>
        <dbReference type="PROSITE" id="PS51873"/>
    </source>
</evidence>
<comment type="pathway">
    <text evidence="4">Protein modification; protein ubiquitination.</text>
</comment>
<evidence type="ECO:0000256" key="10">
    <source>
        <dbReference type="ARBA" id="ARBA00022737"/>
    </source>
</evidence>
<keyword evidence="13" id="KW-0862">Zinc</keyword>
<sequence>MDATAAYPQWPPLLVRTGLGGTIAAASPDCISLRPSLVNDPALRVRVGGVDAVGVLQSCHRNLAGYSYMRPFKRVRHKSHYTLNLLAASEIRNFNRRNMEFVPDEVLAEHVAEAIRSERTTPEIPPWQGCAIAGLDTGKQEQVVFFPTGEALQRACVYRHSRERRRRQVSNAVDCGPVIRQFEIMGSPETYALYSTGVFRAAARGSANCTIVEADLTKGVPHLRVVAALPFDDLLFHVAGSPHTEEEAAFPLSGIEAISSQPASTRDPLQRCEYSSSAIMATKKAVLEEDEYVDKLERIIERDFFPDLHALRKQSLWLDDAPAASTPAHRVTTSTTQPQDLRRQALDVSTRSSSSHWDQPTPPRRAAEHEDSADERREVSDRDGDAIDHPSTAARDMSLDAFVATHTTEDNAAFLELQEQTVKEHQQRYHWAYDVDERRGDPKLHLLRDGTWITKEQRLLADEALAPKGPRDDRPTAPDTWPFRARNPLLFAPEIETNRLISQGKTATSGSAPLLLTSGASDSTPCVAIVAQSKQRLGRPPRGKRETVYANSRFPCVPEPSQTSINSTADSMPSRRTDIDRLMQMTPLIAPGVDASPLMTWGDIESTPMILDPRATPGGGPAGIGVFVRAARTGFLPRLLNPALHGTAKDLELSQRLDMVQKGVAIIHAGDESTFGSGNLGHYLINSNTFARSLLSSVLDEKPELDPPESIAGTFLERVRDQEATKRLEDTGLAPACLVDFGRFLNTVGTCLLDELATSHRDTCKALLQTRATKFELLPSGAIRVELTDSSAGVLTMYTERLVLATGGRQEVPAAIESHSAYKAKLFLSDDCLRDDGFRRLRDHLLGGEGRKVCIVGGSHSAFSVAWLLLNRGKSSKLGSRPLAGSKSPSSTEEIRSADVAEANAPAEASAPMPVEPTSVMVSSSEASPTKSPVRQSSSSPTRRLSGSPALSFQPKDITILHRSAIRCYYASRKEAETDGADASRVDRTGCVNTFTGLREDAKALFKDIKAGRETRVRLFQVNPRGSSNLATMAYDSAQAIVWAGGYSSCLVPGFDAQGNPLQYLEEHGVVKLDMQARLLLKTSEPSPNLMGMGLGFSLRSHVDEMGTETRADGVTVYHRRGATLVLAALFGPTVFGSEAQSFEEMVEKNDKRKKDSSASGSAPAKSDASLVDRVKRLSGVGPSGAPPTSKSPTKIPLTGAPRISPTKPTRAAPRVTMTASNNERAINPPVKLLLQRRRSAETLPTRRRSKQPSHAEKPEVEGCMSVPNYTMQRKIVLLEESTMSSLVEVQLRPGSPLGAQPRQELLASERDSSPLANNSESAMLLAVEAVTPSGMAPQKPRRLQAAPRRNLCADAATDTSTQMRGCHICFEKLAVEDGQRCDDCSGFFCPTCFRWYIEYKIQEGEVSERKMVCPTHKCLTPLSEEAVASFVAPESLVKYHQFLENQQPGVRFCPRPGCCAKIDEPAFSTSRLIKCSAALSSQ</sequence>
<keyword evidence="9" id="KW-0479">Metal-binding</keyword>
<dbReference type="EMBL" id="JAKCXM010000401">
    <property type="protein sequence ID" value="KAJ0394556.1"/>
    <property type="molecule type" value="Genomic_DNA"/>
</dbReference>
<dbReference type="Gene3D" id="3.30.40.10">
    <property type="entry name" value="Zinc/RING finger domain, C3HC4 (zinc finger)"/>
    <property type="match status" value="1"/>
</dbReference>
<feature type="region of interest" description="Disordered" evidence="18">
    <location>
        <begin position="1239"/>
        <end position="1261"/>
    </location>
</feature>
<dbReference type="Pfam" id="PF09751">
    <property type="entry name" value="Es2"/>
    <property type="match status" value="1"/>
</dbReference>
<feature type="compositionally biased region" description="Polar residues" evidence="18">
    <location>
        <begin position="347"/>
        <end position="358"/>
    </location>
</feature>
<dbReference type="Gene3D" id="3.50.50.60">
    <property type="entry name" value="FAD/NAD(P)-binding domain"/>
    <property type="match status" value="1"/>
</dbReference>
<feature type="compositionally biased region" description="Polar residues" evidence="18">
    <location>
        <begin position="560"/>
        <end position="571"/>
    </location>
</feature>
<evidence type="ECO:0000256" key="6">
    <source>
        <dbReference type="ARBA" id="ARBA00012251"/>
    </source>
</evidence>
<dbReference type="GO" id="GO:0071013">
    <property type="term" value="C:catalytic step 2 spliceosome"/>
    <property type="evidence" value="ECO:0007669"/>
    <property type="project" value="TreeGrafter"/>
</dbReference>
<dbReference type="PANTHER" id="PTHR12940:SF0">
    <property type="entry name" value="SPLICING FACTOR ESS-2 HOMOLOG"/>
    <property type="match status" value="1"/>
</dbReference>
<reference evidence="21" key="1">
    <citation type="submission" date="2021-12" db="EMBL/GenBank/DDBJ databases">
        <title>Prjna785345.</title>
        <authorList>
            <person name="Rujirawat T."/>
            <person name="Krajaejun T."/>
        </authorList>
    </citation>
    <scope>NUCLEOTIDE SEQUENCE</scope>
    <source>
        <strain evidence="21">Pi057C3</strain>
    </source>
</reference>
<feature type="region of interest" description="Disordered" evidence="18">
    <location>
        <begin position="326"/>
        <end position="394"/>
    </location>
</feature>
<feature type="region of interest" description="Disordered" evidence="18">
    <location>
        <begin position="1293"/>
        <end position="1316"/>
    </location>
</feature>
<evidence type="ECO:0000256" key="8">
    <source>
        <dbReference type="ARBA" id="ARBA00022692"/>
    </source>
</evidence>
<keyword evidence="15" id="KW-0472">Membrane</keyword>
<dbReference type="InterPro" id="IPR013083">
    <property type="entry name" value="Znf_RING/FYVE/PHD"/>
</dbReference>
<feature type="compositionally biased region" description="Low complexity" evidence="18">
    <location>
        <begin position="935"/>
        <end position="948"/>
    </location>
</feature>
<keyword evidence="11 17" id="KW-0863">Zinc-finger</keyword>
<feature type="compositionally biased region" description="Polar residues" evidence="18">
    <location>
        <begin position="920"/>
        <end position="934"/>
    </location>
</feature>
<organism evidence="21 22">
    <name type="scientific">Pythium insidiosum</name>
    <name type="common">Pythiosis disease agent</name>
    <dbReference type="NCBI Taxonomy" id="114742"/>
    <lineage>
        <taxon>Eukaryota</taxon>
        <taxon>Sar</taxon>
        <taxon>Stramenopiles</taxon>
        <taxon>Oomycota</taxon>
        <taxon>Peronosporomycetes</taxon>
        <taxon>Pythiales</taxon>
        <taxon>Pythiaceae</taxon>
        <taxon>Pythium</taxon>
    </lineage>
</organism>
<evidence type="ECO:0000256" key="11">
    <source>
        <dbReference type="ARBA" id="ARBA00022771"/>
    </source>
</evidence>
<evidence type="ECO:0000256" key="1">
    <source>
        <dbReference type="ARBA" id="ARBA00001798"/>
    </source>
</evidence>
<dbReference type="InterPro" id="IPR001841">
    <property type="entry name" value="Znf_RING"/>
</dbReference>
<dbReference type="GO" id="GO:0061630">
    <property type="term" value="F:ubiquitin protein ligase activity"/>
    <property type="evidence" value="ECO:0007669"/>
    <property type="project" value="UniProtKB-EC"/>
</dbReference>
<evidence type="ECO:0000256" key="16">
    <source>
        <dbReference type="ARBA" id="ARBA00023242"/>
    </source>
</evidence>
<dbReference type="GO" id="GO:0031090">
    <property type="term" value="C:organelle membrane"/>
    <property type="evidence" value="ECO:0007669"/>
    <property type="project" value="UniProtKB-ARBA"/>
</dbReference>
<evidence type="ECO:0000313" key="21">
    <source>
        <dbReference type="EMBL" id="KAJ0394556.1"/>
    </source>
</evidence>
<comment type="catalytic activity">
    <reaction evidence="1">
        <text>[E2 ubiquitin-conjugating enzyme]-S-ubiquitinyl-L-cysteine + [acceptor protein]-L-lysine = [E2 ubiquitin-conjugating enzyme]-L-cysteine + [acceptor protein]-N(6)-ubiquitinyl-L-lysine.</text>
        <dbReference type="EC" id="2.3.2.31"/>
    </reaction>
</comment>
<dbReference type="FunFam" id="3.30.40.10:FF:000051">
    <property type="entry name" value="RBR-type E3 ubiquitin transferase"/>
    <property type="match status" value="1"/>
</dbReference>
<feature type="compositionally biased region" description="Basic and acidic residues" evidence="18">
    <location>
        <begin position="365"/>
        <end position="388"/>
    </location>
</feature>
<dbReference type="GO" id="GO:0008270">
    <property type="term" value="F:zinc ion binding"/>
    <property type="evidence" value="ECO:0007669"/>
    <property type="project" value="UniProtKB-KW"/>
</dbReference>
<evidence type="ECO:0000313" key="22">
    <source>
        <dbReference type="Proteomes" id="UP001209570"/>
    </source>
</evidence>
<evidence type="ECO:0000256" key="12">
    <source>
        <dbReference type="ARBA" id="ARBA00022786"/>
    </source>
</evidence>
<dbReference type="PROSITE" id="PS51873">
    <property type="entry name" value="TRIAD"/>
    <property type="match status" value="1"/>
</dbReference>
<evidence type="ECO:0000259" key="19">
    <source>
        <dbReference type="PROSITE" id="PS50089"/>
    </source>
</evidence>
<dbReference type="Proteomes" id="UP001209570">
    <property type="component" value="Unassembled WGS sequence"/>
</dbReference>
<evidence type="ECO:0000256" key="3">
    <source>
        <dbReference type="ARBA" id="ARBA00004167"/>
    </source>
</evidence>
<feature type="region of interest" description="Disordered" evidence="18">
    <location>
        <begin position="878"/>
        <end position="951"/>
    </location>
</feature>
<protein>
    <recommendedName>
        <fullName evidence="6">RBR-type E3 ubiquitin transferase</fullName>
        <ecNumber evidence="6">2.3.2.31</ecNumber>
    </recommendedName>
</protein>
<dbReference type="InterPro" id="IPR036188">
    <property type="entry name" value="FAD/NAD-bd_sf"/>
</dbReference>
<dbReference type="SUPFAM" id="SSF57850">
    <property type="entry name" value="RING/U-box"/>
    <property type="match status" value="1"/>
</dbReference>
<evidence type="ECO:0000256" key="5">
    <source>
        <dbReference type="ARBA" id="ARBA00009072"/>
    </source>
</evidence>
<proteinExistence type="inferred from homology"/>
<keyword evidence="16" id="KW-0539">Nucleus</keyword>
<evidence type="ECO:0000256" key="18">
    <source>
        <dbReference type="SAM" id="MobiDB-lite"/>
    </source>
</evidence>
<feature type="domain" description="RING-type" evidence="19">
    <location>
        <begin position="1367"/>
        <end position="1418"/>
    </location>
</feature>
<comment type="caution">
    <text evidence="21">The sequence shown here is derived from an EMBL/GenBank/DDBJ whole genome shotgun (WGS) entry which is preliminary data.</text>
</comment>
<evidence type="ECO:0000256" key="4">
    <source>
        <dbReference type="ARBA" id="ARBA00004906"/>
    </source>
</evidence>
<dbReference type="PANTHER" id="PTHR12940">
    <property type="entry name" value="ES-2 PROTEIN - RELATED"/>
    <property type="match status" value="1"/>
</dbReference>
<dbReference type="EC" id="2.3.2.31" evidence="6"/>
<accession>A0AAD5Q3A3</accession>
<dbReference type="InterPro" id="IPR044066">
    <property type="entry name" value="TRIAD_supradom"/>
</dbReference>
<evidence type="ECO:0000256" key="9">
    <source>
        <dbReference type="ARBA" id="ARBA00022723"/>
    </source>
</evidence>
<evidence type="ECO:0000256" key="17">
    <source>
        <dbReference type="PROSITE-ProRule" id="PRU00175"/>
    </source>
</evidence>
<evidence type="ECO:0000256" key="7">
    <source>
        <dbReference type="ARBA" id="ARBA00022679"/>
    </source>
</evidence>
<keyword evidence="8" id="KW-0812">Transmembrane</keyword>
<keyword evidence="22" id="KW-1185">Reference proteome</keyword>
<keyword evidence="7" id="KW-0808">Transferase</keyword>
<keyword evidence="10" id="KW-0677">Repeat</keyword>